<evidence type="ECO:0000313" key="2">
    <source>
        <dbReference type="EMBL" id="OEY71700.1"/>
    </source>
</evidence>
<dbReference type="AlphaFoldDB" id="A0A2N0TQD3"/>
<feature type="transmembrane region" description="Helical" evidence="1">
    <location>
        <begin position="41"/>
        <end position="63"/>
    </location>
</feature>
<feature type="transmembrane region" description="Helical" evidence="1">
    <location>
        <begin position="6"/>
        <end position="25"/>
    </location>
</feature>
<evidence type="ECO:0000256" key="1">
    <source>
        <dbReference type="SAM" id="Phobius"/>
    </source>
</evidence>
<dbReference type="Proteomes" id="UP000176009">
    <property type="component" value="Unassembled WGS sequence"/>
</dbReference>
<name>A0A2N0TQD3_9FLAO</name>
<sequence>MDTSLFLAKFWGWYLLIFFFVLSFNPRRIQQIFEDLKDQKFLILAAFAAIIMGLLNILFHNIWELSWKFIITILGWASLFIGLGLFVFPESTTRKLVVLNLKFVQTIYVLLFLLGIFLLNMGYELVLQ</sequence>
<dbReference type="OrthoDB" id="2915162at2"/>
<evidence type="ECO:0000313" key="5">
    <source>
        <dbReference type="Proteomes" id="UP000232533"/>
    </source>
</evidence>
<organism evidence="3 5">
    <name type="scientific">Salegentibacter salarius</name>
    <dbReference type="NCBI Taxonomy" id="435906"/>
    <lineage>
        <taxon>Bacteria</taxon>
        <taxon>Pseudomonadati</taxon>
        <taxon>Bacteroidota</taxon>
        <taxon>Flavobacteriia</taxon>
        <taxon>Flavobacteriales</taxon>
        <taxon>Flavobacteriaceae</taxon>
        <taxon>Salegentibacter</taxon>
    </lineage>
</organism>
<keyword evidence="1" id="KW-0812">Transmembrane</keyword>
<keyword evidence="4" id="KW-1185">Reference proteome</keyword>
<dbReference type="RefSeq" id="WP_070055107.1">
    <property type="nucleotide sequence ID" value="NZ_FVZF01000006.1"/>
</dbReference>
<evidence type="ECO:0000313" key="4">
    <source>
        <dbReference type="Proteomes" id="UP000176009"/>
    </source>
</evidence>
<comment type="caution">
    <text evidence="3">The sequence shown here is derived from an EMBL/GenBank/DDBJ whole genome shotgun (WGS) entry which is preliminary data.</text>
</comment>
<evidence type="ECO:0000313" key="3">
    <source>
        <dbReference type="EMBL" id="PKD16949.1"/>
    </source>
</evidence>
<keyword evidence="1" id="KW-0472">Membrane</keyword>
<keyword evidence="1" id="KW-1133">Transmembrane helix</keyword>
<dbReference type="EMBL" id="LKTR01000045">
    <property type="protein sequence ID" value="PKD16949.1"/>
    <property type="molecule type" value="Genomic_DNA"/>
</dbReference>
<dbReference type="Proteomes" id="UP000232533">
    <property type="component" value="Unassembled WGS sequence"/>
</dbReference>
<feature type="transmembrane region" description="Helical" evidence="1">
    <location>
        <begin position="69"/>
        <end position="88"/>
    </location>
</feature>
<gene>
    <name evidence="3" type="ORF">APR40_04895</name>
    <name evidence="2" type="ORF">BHS39_04895</name>
</gene>
<dbReference type="EMBL" id="MJBR01000045">
    <property type="protein sequence ID" value="OEY71700.1"/>
    <property type="molecule type" value="Genomic_DNA"/>
</dbReference>
<accession>A0A2N0TQD3</accession>
<proteinExistence type="predicted"/>
<feature type="transmembrane region" description="Helical" evidence="1">
    <location>
        <begin position="100"/>
        <end position="123"/>
    </location>
</feature>
<reference evidence="3 5" key="1">
    <citation type="submission" date="2015-10" db="EMBL/GenBank/DDBJ databases">
        <title>Draft genome sequence of Salegentibacter salinarum KCTC 12975.</title>
        <authorList>
            <person name="Lin W."/>
            <person name="Zheng Q."/>
        </authorList>
    </citation>
    <scope>NUCLEOTIDE SEQUENCE [LARGE SCALE GENOMIC DNA]</scope>
    <source>
        <strain evidence="3 5">KCTC 12974</strain>
    </source>
</reference>
<protein>
    <submittedName>
        <fullName evidence="3">Uncharacterized protein</fullName>
    </submittedName>
</protein>
<reference evidence="2 4" key="2">
    <citation type="submission" date="2016-09" db="EMBL/GenBank/DDBJ databases">
        <title>Genome Sequence of Salegentibacter salarius,Isolated from a Marine Solar Saltern of the Yellow Sea in South Korea.</title>
        <authorList>
            <person name="Zheng Q."/>
            <person name="Liu Y."/>
        </authorList>
    </citation>
    <scope>NUCLEOTIDE SEQUENCE [LARGE SCALE GENOMIC DNA]</scope>
    <source>
        <strain evidence="2 4">KCTC 12974</strain>
    </source>
</reference>